<sequence length="388" mass="42446">MPTALDLDLGNVEATPHVELRTASPLPPPTLEDVHLSYNFKNALFRSVVAEGLRDHLDFQDSKKTFTYSSGYASSALSSPPSFPTPSLPPSPKPPATTEPPHPEPSNAPLTNSQKRKRERLKKSSKRNRKKRRIEAPPKAAADIRMRMNPAEQFAAGGSSFLSSFLMQDAPAASTAYVGLRDVGVEGGGRTWQLRELVGPGAADEFQLIKCEAGTTVPFADAEGRVYGLVVYPNDPGVRKCAEEAARLIQSERSNCSFSAEQLEHRRGSFPALTTGVAHSNGRMHPQNIVHNIANTSVLKRLTSSKPFQRLSGFATGVFKMWAPRLYNYCEEHLTDLLSSDGLLTCIFDNSVLPAAAFNFGPRTVNELASFLCERERKESNGHSNQPI</sequence>
<organism evidence="2 3">
    <name type="scientific">Lentinula lateritia</name>
    <dbReference type="NCBI Taxonomy" id="40482"/>
    <lineage>
        <taxon>Eukaryota</taxon>
        <taxon>Fungi</taxon>
        <taxon>Dikarya</taxon>
        <taxon>Basidiomycota</taxon>
        <taxon>Agaricomycotina</taxon>
        <taxon>Agaricomycetes</taxon>
        <taxon>Agaricomycetidae</taxon>
        <taxon>Agaricales</taxon>
        <taxon>Marasmiineae</taxon>
        <taxon>Omphalotaceae</taxon>
        <taxon>Lentinula</taxon>
    </lineage>
</organism>
<evidence type="ECO:0000313" key="3">
    <source>
        <dbReference type="Proteomes" id="UP001150238"/>
    </source>
</evidence>
<reference evidence="2" key="2">
    <citation type="journal article" date="2023" name="Proc. Natl. Acad. Sci. U.S.A.">
        <title>A global phylogenomic analysis of the shiitake genus Lentinula.</title>
        <authorList>
            <person name="Sierra-Patev S."/>
            <person name="Min B."/>
            <person name="Naranjo-Ortiz M."/>
            <person name="Looney B."/>
            <person name="Konkel Z."/>
            <person name="Slot J.C."/>
            <person name="Sakamoto Y."/>
            <person name="Steenwyk J.L."/>
            <person name="Rokas A."/>
            <person name="Carro J."/>
            <person name="Camarero S."/>
            <person name="Ferreira P."/>
            <person name="Molpeceres G."/>
            <person name="Ruiz-Duenas F.J."/>
            <person name="Serrano A."/>
            <person name="Henrissat B."/>
            <person name="Drula E."/>
            <person name="Hughes K.W."/>
            <person name="Mata J.L."/>
            <person name="Ishikawa N.K."/>
            <person name="Vargas-Isla R."/>
            <person name="Ushijima S."/>
            <person name="Smith C.A."/>
            <person name="Donoghue J."/>
            <person name="Ahrendt S."/>
            <person name="Andreopoulos W."/>
            <person name="He G."/>
            <person name="LaButti K."/>
            <person name="Lipzen A."/>
            <person name="Ng V."/>
            <person name="Riley R."/>
            <person name="Sandor L."/>
            <person name="Barry K."/>
            <person name="Martinez A.T."/>
            <person name="Xiao Y."/>
            <person name="Gibbons J.G."/>
            <person name="Terashima K."/>
            <person name="Grigoriev I.V."/>
            <person name="Hibbett D."/>
        </authorList>
    </citation>
    <scope>NUCLEOTIDE SEQUENCE</scope>
    <source>
        <strain evidence="2">Sp2 HRB7682 ss15</strain>
    </source>
</reference>
<feature type="compositionally biased region" description="Basic residues" evidence="1">
    <location>
        <begin position="114"/>
        <end position="133"/>
    </location>
</feature>
<gene>
    <name evidence="2" type="ORF">C8J55DRAFT_567512</name>
</gene>
<evidence type="ECO:0000256" key="1">
    <source>
        <dbReference type="SAM" id="MobiDB-lite"/>
    </source>
</evidence>
<reference evidence="2" key="1">
    <citation type="submission" date="2022-08" db="EMBL/GenBank/DDBJ databases">
        <authorList>
            <consortium name="DOE Joint Genome Institute"/>
            <person name="Min B."/>
            <person name="Riley R."/>
            <person name="Sierra-Patev S."/>
            <person name="Naranjo-Ortiz M."/>
            <person name="Looney B."/>
            <person name="Konkel Z."/>
            <person name="Slot J.C."/>
            <person name="Sakamoto Y."/>
            <person name="Steenwyk J.L."/>
            <person name="Rokas A."/>
            <person name="Carro J."/>
            <person name="Camarero S."/>
            <person name="Ferreira P."/>
            <person name="Molpeceres G."/>
            <person name="Ruiz-Duenas F.J."/>
            <person name="Serrano A."/>
            <person name="Henrissat B."/>
            <person name="Drula E."/>
            <person name="Hughes K.W."/>
            <person name="Mata J.L."/>
            <person name="Ishikawa N.K."/>
            <person name="Vargas-Isla R."/>
            <person name="Ushijima S."/>
            <person name="Smith C.A."/>
            <person name="Ahrendt S."/>
            <person name="Andreopoulos W."/>
            <person name="He G."/>
            <person name="Labutti K."/>
            <person name="Lipzen A."/>
            <person name="Ng V."/>
            <person name="Sandor L."/>
            <person name="Barry K."/>
            <person name="Martinez A.T."/>
            <person name="Xiao Y."/>
            <person name="Gibbons J.G."/>
            <person name="Terashima K."/>
            <person name="Hibbett D.S."/>
            <person name="Grigoriev I.V."/>
        </authorList>
    </citation>
    <scope>NUCLEOTIDE SEQUENCE</scope>
    <source>
        <strain evidence="2">Sp2 HRB7682 ss15</strain>
    </source>
</reference>
<dbReference type="EMBL" id="JANVFS010000070">
    <property type="protein sequence ID" value="KAJ4463549.1"/>
    <property type="molecule type" value="Genomic_DNA"/>
</dbReference>
<protein>
    <submittedName>
        <fullName evidence="2">Uncharacterized protein</fullName>
    </submittedName>
</protein>
<accession>A0A9W8ZPQ8</accession>
<proteinExistence type="predicted"/>
<evidence type="ECO:0000313" key="2">
    <source>
        <dbReference type="EMBL" id="KAJ4463549.1"/>
    </source>
</evidence>
<dbReference type="Proteomes" id="UP001150238">
    <property type="component" value="Unassembled WGS sequence"/>
</dbReference>
<feature type="region of interest" description="Disordered" evidence="1">
    <location>
        <begin position="75"/>
        <end position="145"/>
    </location>
</feature>
<name>A0A9W8ZPQ8_9AGAR</name>
<feature type="compositionally biased region" description="Pro residues" evidence="1">
    <location>
        <begin position="81"/>
        <end position="106"/>
    </location>
</feature>
<comment type="caution">
    <text evidence="2">The sequence shown here is derived from an EMBL/GenBank/DDBJ whole genome shotgun (WGS) entry which is preliminary data.</text>
</comment>
<dbReference type="AlphaFoldDB" id="A0A9W8ZPQ8"/>